<gene>
    <name evidence="1" type="ORF">CRM94_07780</name>
</gene>
<dbReference type="EMBL" id="PDDY01000001">
    <property type="protein sequence ID" value="PEH42047.1"/>
    <property type="molecule type" value="Genomic_DNA"/>
</dbReference>
<dbReference type="RefSeq" id="WP_098151856.1">
    <property type="nucleotide sequence ID" value="NZ_CADEQB010000009.1"/>
</dbReference>
<sequence>MLPNLLASFDELGQAFANIARNSIGKNRVWAIAELGNRSSGNKRFWVTISTQNTLQVIGNELKSSLDEANARSKPIGPMTKLEASNFNAVRRTINEKIADYVGRQGMGGDDDGGVGHAEERVIMGWDEMIKQYGTHFNREEPDEVRLYLSDSPCTIHDGPKASDNLPGKPKSCYAKLELLVTQKPEITSWTIYYRKKWGMLEQKKAAKNQTPAAWGEVQQRQAMVNDNPRYQLFTEELEKLANDANLKRGG</sequence>
<reference evidence="2" key="1">
    <citation type="submission" date="2017-09" db="EMBL/GenBank/DDBJ databases">
        <title>FDA dAtabase for Regulatory Grade micrObial Sequences (FDA-ARGOS): Supporting development and validation of Infectious Disease Dx tests.</title>
        <authorList>
            <person name="Minogue T."/>
            <person name="Wolcott M."/>
            <person name="Wasieloski L."/>
            <person name="Aguilar W."/>
            <person name="Moore D."/>
            <person name="Tallon L."/>
            <person name="Sadzewicz L."/>
            <person name="Ott S."/>
            <person name="Zhao X."/>
            <person name="Nagaraj S."/>
            <person name="Vavikolanu K."/>
            <person name="Aluvathingal J."/>
            <person name="Nadendla S."/>
            <person name="Sichtig H."/>
        </authorList>
    </citation>
    <scope>NUCLEOTIDE SEQUENCE [LARGE SCALE GENOMIC DNA]</scope>
    <source>
        <strain evidence="2">FDAARGOS_390</strain>
    </source>
</reference>
<organism evidence="1 2">
    <name type="scientific">Burkholderia gladioli</name>
    <name type="common">Pseudomonas marginata</name>
    <name type="synonym">Phytomonas marginata</name>
    <dbReference type="NCBI Taxonomy" id="28095"/>
    <lineage>
        <taxon>Bacteria</taxon>
        <taxon>Pseudomonadati</taxon>
        <taxon>Pseudomonadota</taxon>
        <taxon>Betaproteobacteria</taxon>
        <taxon>Burkholderiales</taxon>
        <taxon>Burkholderiaceae</taxon>
        <taxon>Burkholderia</taxon>
    </lineage>
</organism>
<accession>A0A2A7SEG0</accession>
<dbReference type="AlphaFoldDB" id="A0A2A7SEG0"/>
<comment type="caution">
    <text evidence="1">The sequence shown here is derived from an EMBL/GenBank/DDBJ whole genome shotgun (WGS) entry which is preliminary data.</text>
</comment>
<evidence type="ECO:0000313" key="2">
    <source>
        <dbReference type="Proteomes" id="UP000220629"/>
    </source>
</evidence>
<evidence type="ECO:0000313" key="1">
    <source>
        <dbReference type="EMBL" id="PEH42047.1"/>
    </source>
</evidence>
<proteinExistence type="predicted"/>
<protein>
    <submittedName>
        <fullName evidence="1">Uncharacterized protein</fullName>
    </submittedName>
</protein>
<dbReference type="Proteomes" id="UP000220629">
    <property type="component" value="Unassembled WGS sequence"/>
</dbReference>
<name>A0A2A7SEG0_BURGA</name>